<evidence type="ECO:0000256" key="1">
    <source>
        <dbReference type="SAM" id="MobiDB-lite"/>
    </source>
</evidence>
<name>A0A9J6FDP9_HAELO</name>
<evidence type="ECO:0000313" key="3">
    <source>
        <dbReference type="Proteomes" id="UP000821853"/>
    </source>
</evidence>
<dbReference type="Proteomes" id="UP000821853">
    <property type="component" value="Chromosome 10"/>
</dbReference>
<organism evidence="2 3">
    <name type="scientific">Haemaphysalis longicornis</name>
    <name type="common">Bush tick</name>
    <dbReference type="NCBI Taxonomy" id="44386"/>
    <lineage>
        <taxon>Eukaryota</taxon>
        <taxon>Metazoa</taxon>
        <taxon>Ecdysozoa</taxon>
        <taxon>Arthropoda</taxon>
        <taxon>Chelicerata</taxon>
        <taxon>Arachnida</taxon>
        <taxon>Acari</taxon>
        <taxon>Parasitiformes</taxon>
        <taxon>Ixodida</taxon>
        <taxon>Ixodoidea</taxon>
        <taxon>Ixodidae</taxon>
        <taxon>Haemaphysalinae</taxon>
        <taxon>Haemaphysalis</taxon>
    </lineage>
</organism>
<gene>
    <name evidence="2" type="ORF">HPB48_008460</name>
</gene>
<dbReference type="VEuPathDB" id="VectorBase:HLOH_058679"/>
<keyword evidence="3" id="KW-1185">Reference proteome</keyword>
<proteinExistence type="predicted"/>
<dbReference type="AlphaFoldDB" id="A0A9J6FDP9"/>
<comment type="caution">
    <text evidence="2">The sequence shown here is derived from an EMBL/GenBank/DDBJ whole genome shotgun (WGS) entry which is preliminary data.</text>
</comment>
<accession>A0A9J6FDP9</accession>
<reference evidence="2 3" key="1">
    <citation type="journal article" date="2020" name="Cell">
        <title>Large-Scale Comparative Analyses of Tick Genomes Elucidate Their Genetic Diversity and Vector Capacities.</title>
        <authorList>
            <consortium name="Tick Genome and Microbiome Consortium (TIGMIC)"/>
            <person name="Jia N."/>
            <person name="Wang J."/>
            <person name="Shi W."/>
            <person name="Du L."/>
            <person name="Sun Y."/>
            <person name="Zhan W."/>
            <person name="Jiang J.F."/>
            <person name="Wang Q."/>
            <person name="Zhang B."/>
            <person name="Ji P."/>
            <person name="Bell-Sakyi L."/>
            <person name="Cui X.M."/>
            <person name="Yuan T.T."/>
            <person name="Jiang B.G."/>
            <person name="Yang W.F."/>
            <person name="Lam T.T."/>
            <person name="Chang Q.C."/>
            <person name="Ding S.J."/>
            <person name="Wang X.J."/>
            <person name="Zhu J.G."/>
            <person name="Ruan X.D."/>
            <person name="Zhao L."/>
            <person name="Wei J.T."/>
            <person name="Ye R.Z."/>
            <person name="Que T.C."/>
            <person name="Du C.H."/>
            <person name="Zhou Y.H."/>
            <person name="Cheng J.X."/>
            <person name="Dai P.F."/>
            <person name="Guo W.B."/>
            <person name="Han X.H."/>
            <person name="Huang E.J."/>
            <person name="Li L.F."/>
            <person name="Wei W."/>
            <person name="Gao Y.C."/>
            <person name="Liu J.Z."/>
            <person name="Shao H.Z."/>
            <person name="Wang X."/>
            <person name="Wang C.C."/>
            <person name="Yang T.C."/>
            <person name="Huo Q.B."/>
            <person name="Li W."/>
            <person name="Chen H.Y."/>
            <person name="Chen S.E."/>
            <person name="Zhou L.G."/>
            <person name="Ni X.B."/>
            <person name="Tian J.H."/>
            <person name="Sheng Y."/>
            <person name="Liu T."/>
            <person name="Pan Y.S."/>
            <person name="Xia L.Y."/>
            <person name="Li J."/>
            <person name="Zhao F."/>
            <person name="Cao W.C."/>
        </authorList>
    </citation>
    <scope>NUCLEOTIDE SEQUENCE [LARGE SCALE GENOMIC DNA]</scope>
    <source>
        <strain evidence="2">HaeL-2018</strain>
    </source>
</reference>
<dbReference type="EMBL" id="JABSTR010000002">
    <property type="protein sequence ID" value="KAH9364302.1"/>
    <property type="molecule type" value="Genomic_DNA"/>
</dbReference>
<protein>
    <submittedName>
        <fullName evidence="2">Uncharacterized protein</fullName>
    </submittedName>
</protein>
<evidence type="ECO:0000313" key="2">
    <source>
        <dbReference type="EMBL" id="KAH9364302.1"/>
    </source>
</evidence>
<feature type="region of interest" description="Disordered" evidence="1">
    <location>
        <begin position="1"/>
        <end position="28"/>
    </location>
</feature>
<sequence>MHGLRRGSADSALLVPGDSAPRTKDERDLRGFQRRYAVPLRLGPRWPEREKYRHKVCEDSAGQHCHDYYRTCRCGRPGQLHLHGEQRRWPGQLDCHANHER</sequence>